<sequence length="326" mass="34222">MADRGLALRDRLLMAAVALAYIVLAADLHGCHYLLFPGLAALSYDVLTRPWGKWAGQPGRLLVTPVAGAVIGVLVTRMLPFGVAAILLIVTSCVLLLALLKSTVGPGIAAGALPLFLGIKTWLYPASIALSLIVLVAILLPWQRHCRRKYPEPGISTPSVDDVLESPPAGTAWVMPFFAFLTVMALCATTAGLRLILFPPLIVIAYEMFAHPSTCPWAGKPLALPGVCVLNAVAGWGAVSLFGRGAIAAACAMALGIAALRLLRLRMPPALAVGLLPLVIGSPTINFPISVAIGSGALTLAYQFHQRWGTGHGRAGRSVPNSIRRA</sequence>
<feature type="transmembrane region" description="Helical" evidence="1">
    <location>
        <begin position="122"/>
        <end position="142"/>
    </location>
</feature>
<feature type="transmembrane region" description="Helical" evidence="1">
    <location>
        <begin position="246"/>
        <end position="265"/>
    </location>
</feature>
<feature type="transmembrane region" description="Helical" evidence="1">
    <location>
        <begin position="12"/>
        <end position="35"/>
    </location>
</feature>
<keyword evidence="1" id="KW-0472">Membrane</keyword>
<keyword evidence="3" id="KW-1185">Reference proteome</keyword>
<reference evidence="2 3" key="1">
    <citation type="submission" date="2010-04" db="EMBL/GenBank/DDBJ databases">
        <authorList>
            <person name="Muzny D."/>
            <person name="Qin X."/>
            <person name="Deng J."/>
            <person name="Jiang H."/>
            <person name="Liu Y."/>
            <person name="Qu J."/>
            <person name="Song X.-Z."/>
            <person name="Zhang L."/>
            <person name="Thornton R."/>
            <person name="Coyle M."/>
            <person name="Francisco L."/>
            <person name="Jackson L."/>
            <person name="Javaid M."/>
            <person name="Korchina V."/>
            <person name="Kovar C."/>
            <person name="Mata R."/>
            <person name="Mathew T."/>
            <person name="Ngo R."/>
            <person name="Nguyen L."/>
            <person name="Nguyen N."/>
            <person name="Okwuonu G."/>
            <person name="Ongeri F."/>
            <person name="Pham C."/>
            <person name="Simmons D."/>
            <person name="Wilczek-Boney K."/>
            <person name="Hale W."/>
            <person name="Jakkamsetti A."/>
            <person name="Pham P."/>
            <person name="Ruth R."/>
            <person name="San Lucas F."/>
            <person name="Warren J."/>
            <person name="Zhang J."/>
            <person name="Zhao Z."/>
            <person name="Zhou C."/>
            <person name="Zhu D."/>
            <person name="Lee S."/>
            <person name="Bess C."/>
            <person name="Blankenburg K."/>
            <person name="Forbes L."/>
            <person name="Fu Q."/>
            <person name="Gubbala S."/>
            <person name="Hirani K."/>
            <person name="Jayaseelan J.C."/>
            <person name="Lara F."/>
            <person name="Munidasa M."/>
            <person name="Palculict T."/>
            <person name="Patil S."/>
            <person name="Pu L.-L."/>
            <person name="Saada N."/>
            <person name="Tang L."/>
            <person name="Weissenberger G."/>
            <person name="Zhu Y."/>
            <person name="Hemphill L."/>
            <person name="Shang Y."/>
            <person name="Youmans B."/>
            <person name="Ayvaz T."/>
            <person name="Ross M."/>
            <person name="Santibanez J."/>
            <person name="Aqrawi P."/>
            <person name="Gross S."/>
            <person name="Joshi V."/>
            <person name="Fowler G."/>
            <person name="Nazareth L."/>
            <person name="Reid J."/>
            <person name="Worley K."/>
            <person name="Petrosino J."/>
            <person name="Highlander S."/>
            <person name="Gibbs R."/>
        </authorList>
    </citation>
    <scope>NUCLEOTIDE SEQUENCE [LARGE SCALE GENOMIC DNA]</scope>
    <source>
        <strain evidence="2 3">ATCC BAA-614</strain>
    </source>
</reference>
<feature type="transmembrane region" description="Helical" evidence="1">
    <location>
        <begin position="55"/>
        <end position="75"/>
    </location>
</feature>
<gene>
    <name evidence="2" type="ORF">HMPREF0591_5122</name>
</gene>
<dbReference type="eggNOG" id="ENOG50315WH">
    <property type="taxonomic scope" value="Bacteria"/>
</dbReference>
<dbReference type="HOGENOM" id="CLU_065099_0_0_11"/>
<keyword evidence="1" id="KW-1133">Transmembrane helix</keyword>
<dbReference type="Proteomes" id="UP000003653">
    <property type="component" value="Unassembled WGS sequence"/>
</dbReference>
<evidence type="ECO:0000313" key="2">
    <source>
        <dbReference type="EMBL" id="EFG74998.1"/>
    </source>
</evidence>
<name>D5PG28_9MYCO</name>
<evidence type="ECO:0000256" key="1">
    <source>
        <dbReference type="SAM" id="Phobius"/>
    </source>
</evidence>
<accession>D5PG28</accession>
<dbReference type="EMBL" id="ADNV01000342">
    <property type="protein sequence ID" value="EFG74998.1"/>
    <property type="molecule type" value="Genomic_DNA"/>
</dbReference>
<comment type="caution">
    <text evidence="2">The sequence shown here is derived from an EMBL/GenBank/DDBJ whole genome shotgun (WGS) entry which is preliminary data.</text>
</comment>
<feature type="transmembrane region" description="Helical" evidence="1">
    <location>
        <begin position="177"/>
        <end position="202"/>
    </location>
</feature>
<proteinExistence type="predicted"/>
<protein>
    <recommendedName>
        <fullName evidence="4">HPP family protein</fullName>
    </recommendedName>
</protein>
<keyword evidence="1" id="KW-0812">Transmembrane</keyword>
<dbReference type="AlphaFoldDB" id="D5PG28"/>
<evidence type="ECO:0008006" key="4">
    <source>
        <dbReference type="Google" id="ProtNLM"/>
    </source>
</evidence>
<organism evidence="2 3">
    <name type="scientific">Mycobacterium parascrofulaceum ATCC BAA-614</name>
    <dbReference type="NCBI Taxonomy" id="525368"/>
    <lineage>
        <taxon>Bacteria</taxon>
        <taxon>Bacillati</taxon>
        <taxon>Actinomycetota</taxon>
        <taxon>Actinomycetes</taxon>
        <taxon>Mycobacteriales</taxon>
        <taxon>Mycobacteriaceae</taxon>
        <taxon>Mycobacterium</taxon>
        <taxon>Mycobacterium simiae complex</taxon>
    </lineage>
</organism>
<evidence type="ECO:0000313" key="3">
    <source>
        <dbReference type="Proteomes" id="UP000003653"/>
    </source>
</evidence>
<feature type="transmembrane region" description="Helical" evidence="1">
    <location>
        <begin position="82"/>
        <end position="102"/>
    </location>
</feature>